<dbReference type="AlphaFoldDB" id="A0A1T4MID0"/>
<keyword evidence="3" id="KW-1185">Reference proteome</keyword>
<organism evidence="2 3">
    <name type="scientific">Treponema berlinense</name>
    <dbReference type="NCBI Taxonomy" id="225004"/>
    <lineage>
        <taxon>Bacteria</taxon>
        <taxon>Pseudomonadati</taxon>
        <taxon>Spirochaetota</taxon>
        <taxon>Spirochaetia</taxon>
        <taxon>Spirochaetales</taxon>
        <taxon>Treponemataceae</taxon>
        <taxon>Treponema</taxon>
    </lineage>
</organism>
<evidence type="ECO:0000313" key="2">
    <source>
        <dbReference type="EMBL" id="SJZ66621.1"/>
    </source>
</evidence>
<dbReference type="PANTHER" id="PTHR22916">
    <property type="entry name" value="GLYCOSYLTRANSFERASE"/>
    <property type="match status" value="1"/>
</dbReference>
<dbReference type="PANTHER" id="PTHR22916:SF3">
    <property type="entry name" value="UDP-GLCNAC:BETAGAL BETA-1,3-N-ACETYLGLUCOSAMINYLTRANSFERASE-LIKE PROTEIN 1"/>
    <property type="match status" value="1"/>
</dbReference>
<reference evidence="2 3" key="1">
    <citation type="submission" date="2017-02" db="EMBL/GenBank/DDBJ databases">
        <authorList>
            <person name="Peterson S.W."/>
        </authorList>
    </citation>
    <scope>NUCLEOTIDE SEQUENCE [LARGE SCALE GENOMIC DNA]</scope>
    <source>
        <strain evidence="2 3">ATCC BAA-909</strain>
    </source>
</reference>
<keyword evidence="2" id="KW-0808">Transferase</keyword>
<dbReference type="Proteomes" id="UP000190395">
    <property type="component" value="Unassembled WGS sequence"/>
</dbReference>
<accession>A0A1T4MID0</accession>
<protein>
    <submittedName>
        <fullName evidence="2">Alpha-1,3-rhamnosyltransferase</fullName>
    </submittedName>
</protein>
<dbReference type="GO" id="GO:0016758">
    <property type="term" value="F:hexosyltransferase activity"/>
    <property type="evidence" value="ECO:0007669"/>
    <property type="project" value="UniProtKB-ARBA"/>
</dbReference>
<proteinExistence type="predicted"/>
<dbReference type="Gene3D" id="3.90.550.10">
    <property type="entry name" value="Spore Coat Polysaccharide Biosynthesis Protein SpsA, Chain A"/>
    <property type="match status" value="1"/>
</dbReference>
<evidence type="ECO:0000313" key="3">
    <source>
        <dbReference type="Proteomes" id="UP000190395"/>
    </source>
</evidence>
<name>A0A1T4MID0_9SPIR</name>
<dbReference type="SUPFAM" id="SSF53448">
    <property type="entry name" value="Nucleotide-diphospho-sugar transferases"/>
    <property type="match status" value="1"/>
</dbReference>
<dbReference type="STRING" id="225004.SAMN02745152_00864"/>
<sequence>MGRQISNPLVSICVITYNSCKYILETLESVKKQTYSNIELIVSDDGSIDDTILVVKEWIENNKQRFKNTKVITVKKNTGVTGNCNRAYKSASGIYIKDIADDTLEPTYIEECVNFFSQNSECKVLFTKMNYFYSEEIFDFKQPLIDETFFSLSAENQLENIKKNNLPQYPTPAVIYNRSVFEDIGFFDERIPMWEDGPFYFKLAQNKIKVYLLDKKLVNYRLLSGSLSNSFSVTMKKSVALFYIYYKFKQDFEYKPIKALLKYIKYFFGYYVLYKLKVFK</sequence>
<dbReference type="InterPro" id="IPR029044">
    <property type="entry name" value="Nucleotide-diphossugar_trans"/>
</dbReference>
<gene>
    <name evidence="2" type="ORF">SAMN02745152_00864</name>
</gene>
<feature type="domain" description="Glycosyltransferase 2-like" evidence="1">
    <location>
        <begin position="11"/>
        <end position="185"/>
    </location>
</feature>
<dbReference type="InterPro" id="IPR001173">
    <property type="entry name" value="Glyco_trans_2-like"/>
</dbReference>
<dbReference type="EMBL" id="FUXC01000004">
    <property type="protein sequence ID" value="SJZ66621.1"/>
    <property type="molecule type" value="Genomic_DNA"/>
</dbReference>
<dbReference type="Pfam" id="PF00535">
    <property type="entry name" value="Glycos_transf_2"/>
    <property type="match status" value="1"/>
</dbReference>
<evidence type="ECO:0000259" key="1">
    <source>
        <dbReference type="Pfam" id="PF00535"/>
    </source>
</evidence>